<dbReference type="Proteomes" id="UP000317998">
    <property type="component" value="Unassembled WGS sequence"/>
</dbReference>
<keyword evidence="4" id="KW-0560">Oxidoreductase</keyword>
<dbReference type="EMBL" id="VFOM01000003">
    <property type="protein sequence ID" value="TQL44939.1"/>
    <property type="molecule type" value="Genomic_DNA"/>
</dbReference>
<sequence length="375" mass="39256">MVSTLKRIVVVGNGIAGLTAADSLRAGGFDGELTMVGAETRPAYSRPALSKALLRSDTDLTSHELPPPDHGATELLGRTAVGLDADRRVLTLDDGTELEYDGLVIASGSRARRLGTGSDELVLRTLDDALALREKLSSRPDVVIVGGGPLGMEAASGALEAGCRVTVVTNEPPLERQLGPYLSSHITAAATARGLTLIITPGARVVDQDGRSRVELADGTIIDGEILLSAVGDIPNTEWLEGSGLADGGPLAVDSRGRLRPEIVAAGDVAAFPLAGANVRSPIWHSAIEQARVAAGALLHGDAAPELQAQPYFWTELFDLNIRVAGRTPLVGEPELVDGALDGPALLRWRHDDGTAAAVSVNYRIPIPRLRKLCD</sequence>
<dbReference type="Gene3D" id="3.50.50.60">
    <property type="entry name" value="FAD/NAD(P)-binding domain"/>
    <property type="match status" value="2"/>
</dbReference>
<dbReference type="AlphaFoldDB" id="A0A542YA14"/>
<keyword evidence="7" id="KW-1185">Reference proteome</keyword>
<dbReference type="InterPro" id="IPR023753">
    <property type="entry name" value="FAD/NAD-binding_dom"/>
</dbReference>
<dbReference type="GO" id="GO:0005737">
    <property type="term" value="C:cytoplasm"/>
    <property type="evidence" value="ECO:0007669"/>
    <property type="project" value="TreeGrafter"/>
</dbReference>
<dbReference type="SUPFAM" id="SSF51905">
    <property type="entry name" value="FAD/NAD(P)-binding domain"/>
    <property type="match status" value="2"/>
</dbReference>
<evidence type="ECO:0000259" key="5">
    <source>
        <dbReference type="Pfam" id="PF07992"/>
    </source>
</evidence>
<dbReference type="PRINTS" id="PR00469">
    <property type="entry name" value="PNDRDTASEII"/>
</dbReference>
<dbReference type="InterPro" id="IPR016156">
    <property type="entry name" value="FAD/NAD-linked_Rdtase_dimer_sf"/>
</dbReference>
<evidence type="ECO:0000256" key="3">
    <source>
        <dbReference type="ARBA" id="ARBA00022827"/>
    </source>
</evidence>
<comment type="cofactor">
    <cofactor evidence="1">
        <name>FAD</name>
        <dbReference type="ChEBI" id="CHEBI:57692"/>
    </cofactor>
</comment>
<dbReference type="Pfam" id="PF07992">
    <property type="entry name" value="Pyr_redox_2"/>
    <property type="match status" value="1"/>
</dbReference>
<dbReference type="PRINTS" id="PR00368">
    <property type="entry name" value="FADPNR"/>
</dbReference>
<evidence type="ECO:0000256" key="2">
    <source>
        <dbReference type="ARBA" id="ARBA00022630"/>
    </source>
</evidence>
<dbReference type="Gene3D" id="3.30.390.30">
    <property type="match status" value="1"/>
</dbReference>
<gene>
    <name evidence="6" type="ORF">FB562_2348</name>
</gene>
<accession>A0A542YA14</accession>
<organism evidence="6 7">
    <name type="scientific">Homoserinimonas aerilata</name>
    <dbReference type="NCBI Taxonomy" id="1162970"/>
    <lineage>
        <taxon>Bacteria</taxon>
        <taxon>Bacillati</taxon>
        <taxon>Actinomycetota</taxon>
        <taxon>Actinomycetes</taxon>
        <taxon>Micrococcales</taxon>
        <taxon>Microbacteriaceae</taxon>
        <taxon>Homoserinimonas</taxon>
    </lineage>
</organism>
<dbReference type="GO" id="GO:0016651">
    <property type="term" value="F:oxidoreductase activity, acting on NAD(P)H"/>
    <property type="evidence" value="ECO:0007669"/>
    <property type="project" value="TreeGrafter"/>
</dbReference>
<dbReference type="PANTHER" id="PTHR43557:SF2">
    <property type="entry name" value="RIESKE DOMAIN-CONTAINING PROTEIN-RELATED"/>
    <property type="match status" value="1"/>
</dbReference>
<dbReference type="PANTHER" id="PTHR43557">
    <property type="entry name" value="APOPTOSIS-INDUCING FACTOR 1"/>
    <property type="match status" value="1"/>
</dbReference>
<reference evidence="6 7" key="1">
    <citation type="submission" date="2019-06" db="EMBL/GenBank/DDBJ databases">
        <title>Sequencing the genomes of 1000 actinobacteria strains.</title>
        <authorList>
            <person name="Klenk H.-P."/>
        </authorList>
    </citation>
    <scope>NUCLEOTIDE SEQUENCE [LARGE SCALE GENOMIC DNA]</scope>
    <source>
        <strain evidence="6 7">DSM 26477</strain>
    </source>
</reference>
<name>A0A542YA14_9MICO</name>
<dbReference type="SUPFAM" id="SSF55424">
    <property type="entry name" value="FAD/NAD-linked reductases, dimerisation (C-terminal) domain"/>
    <property type="match status" value="1"/>
</dbReference>
<dbReference type="OrthoDB" id="1145at2"/>
<comment type="caution">
    <text evidence="6">The sequence shown here is derived from an EMBL/GenBank/DDBJ whole genome shotgun (WGS) entry which is preliminary data.</text>
</comment>
<evidence type="ECO:0000313" key="6">
    <source>
        <dbReference type="EMBL" id="TQL44939.1"/>
    </source>
</evidence>
<protein>
    <submittedName>
        <fullName evidence="6">Pyridine nucleotide-disulfide oxidoreductase</fullName>
    </submittedName>
</protein>
<evidence type="ECO:0000256" key="4">
    <source>
        <dbReference type="ARBA" id="ARBA00023002"/>
    </source>
</evidence>
<keyword evidence="2" id="KW-0285">Flavoprotein</keyword>
<dbReference type="InterPro" id="IPR050446">
    <property type="entry name" value="FAD-oxidoreductase/Apoptosis"/>
</dbReference>
<proteinExistence type="predicted"/>
<dbReference type="InterPro" id="IPR036188">
    <property type="entry name" value="FAD/NAD-bd_sf"/>
</dbReference>
<evidence type="ECO:0000256" key="1">
    <source>
        <dbReference type="ARBA" id="ARBA00001974"/>
    </source>
</evidence>
<evidence type="ECO:0000313" key="7">
    <source>
        <dbReference type="Proteomes" id="UP000317998"/>
    </source>
</evidence>
<feature type="domain" description="FAD/NAD(P)-binding" evidence="5">
    <location>
        <begin position="7"/>
        <end position="291"/>
    </location>
</feature>
<keyword evidence="3" id="KW-0274">FAD</keyword>